<dbReference type="InterPro" id="IPR050447">
    <property type="entry name" value="Erg6_SMT_methyltransf"/>
</dbReference>
<dbReference type="OrthoDB" id="9772751at2"/>
<evidence type="ECO:0000313" key="3">
    <source>
        <dbReference type="EMBL" id="RDU24255.1"/>
    </source>
</evidence>
<organism evidence="3 4">
    <name type="scientific">Anaerosacchariphilus polymeriproducens</name>
    <dbReference type="NCBI Taxonomy" id="1812858"/>
    <lineage>
        <taxon>Bacteria</taxon>
        <taxon>Bacillati</taxon>
        <taxon>Bacillota</taxon>
        <taxon>Clostridia</taxon>
        <taxon>Lachnospirales</taxon>
        <taxon>Lachnospiraceae</taxon>
        <taxon>Anaerosacchariphilus</taxon>
    </lineage>
</organism>
<dbReference type="Pfam" id="PF08241">
    <property type="entry name" value="Methyltransf_11"/>
    <property type="match status" value="1"/>
</dbReference>
<proteinExistence type="predicted"/>
<keyword evidence="4" id="KW-1185">Reference proteome</keyword>
<dbReference type="PANTHER" id="PTHR44068:SF11">
    <property type="entry name" value="GERANYL DIPHOSPHATE 2-C-METHYLTRANSFERASE"/>
    <property type="match status" value="1"/>
</dbReference>
<reference evidence="3 4" key="1">
    <citation type="submission" date="2018-07" db="EMBL/GenBank/DDBJ databases">
        <title>Anaerosacharophilus polymeroproducens gen. nov. sp. nov., an anaerobic bacterium isolated from salt field.</title>
        <authorList>
            <person name="Kim W."/>
            <person name="Yang S.-H."/>
            <person name="Oh J."/>
            <person name="Lee J.-H."/>
            <person name="Kwon K.K."/>
        </authorList>
    </citation>
    <scope>NUCLEOTIDE SEQUENCE [LARGE SCALE GENOMIC DNA]</scope>
    <source>
        <strain evidence="3 4">MCWD5</strain>
    </source>
</reference>
<accession>A0A371AXF2</accession>
<dbReference type="InterPro" id="IPR029063">
    <property type="entry name" value="SAM-dependent_MTases_sf"/>
</dbReference>
<dbReference type="GO" id="GO:0032259">
    <property type="term" value="P:methylation"/>
    <property type="evidence" value="ECO:0007669"/>
    <property type="project" value="UniProtKB-KW"/>
</dbReference>
<evidence type="ECO:0000259" key="2">
    <source>
        <dbReference type="Pfam" id="PF08241"/>
    </source>
</evidence>
<dbReference type="Proteomes" id="UP000255036">
    <property type="component" value="Unassembled WGS sequence"/>
</dbReference>
<dbReference type="PANTHER" id="PTHR44068">
    <property type="entry name" value="ZGC:194242"/>
    <property type="match status" value="1"/>
</dbReference>
<comment type="caution">
    <text evidence="3">The sequence shown here is derived from an EMBL/GenBank/DDBJ whole genome shotgun (WGS) entry which is preliminary data.</text>
</comment>
<protein>
    <submittedName>
        <fullName evidence="3">Class I SAM-dependent methyltransferase</fullName>
    </submittedName>
</protein>
<dbReference type="AlphaFoldDB" id="A0A371AXF2"/>
<dbReference type="EMBL" id="QRCT01000013">
    <property type="protein sequence ID" value="RDU24255.1"/>
    <property type="molecule type" value="Genomic_DNA"/>
</dbReference>
<dbReference type="CDD" id="cd02440">
    <property type="entry name" value="AdoMet_MTases"/>
    <property type="match status" value="1"/>
</dbReference>
<evidence type="ECO:0000313" key="4">
    <source>
        <dbReference type="Proteomes" id="UP000255036"/>
    </source>
</evidence>
<dbReference type="RefSeq" id="WP_115480999.1">
    <property type="nucleotide sequence ID" value="NZ_QRCT01000013.1"/>
</dbReference>
<sequence>MEFSYISKNIFYPIYSVIAKQILQYQDVDKNGICLDIGCGPGYLGMSIVKKTNMKLCLFDLDSEVLKIAEQTIEEANLNERAYTCHGNVEDMPFRENYFDLVISRGSLFFWEDKLKAMNEIFRVLKPGGCAYIGGGFGTKELKKIITSKMQEIDETWLLKVKERRGRIKNYREIVEKSRVNTYEIINDETGYWIILKK</sequence>
<keyword evidence="3" id="KW-0489">Methyltransferase</keyword>
<dbReference type="SUPFAM" id="SSF53335">
    <property type="entry name" value="S-adenosyl-L-methionine-dependent methyltransferases"/>
    <property type="match status" value="1"/>
</dbReference>
<evidence type="ECO:0000256" key="1">
    <source>
        <dbReference type="ARBA" id="ARBA00022679"/>
    </source>
</evidence>
<dbReference type="GO" id="GO:0008757">
    <property type="term" value="F:S-adenosylmethionine-dependent methyltransferase activity"/>
    <property type="evidence" value="ECO:0007669"/>
    <property type="project" value="InterPro"/>
</dbReference>
<feature type="domain" description="Methyltransferase type 11" evidence="2">
    <location>
        <begin position="35"/>
        <end position="132"/>
    </location>
</feature>
<dbReference type="InterPro" id="IPR013216">
    <property type="entry name" value="Methyltransf_11"/>
</dbReference>
<name>A0A371AXF2_9FIRM</name>
<dbReference type="Gene3D" id="3.40.50.150">
    <property type="entry name" value="Vaccinia Virus protein VP39"/>
    <property type="match status" value="1"/>
</dbReference>
<gene>
    <name evidence="3" type="ORF">DWV06_04580</name>
</gene>
<keyword evidence="1 3" id="KW-0808">Transferase</keyword>